<evidence type="ECO:0000313" key="3">
    <source>
        <dbReference type="Proteomes" id="UP000241595"/>
    </source>
</evidence>
<proteinExistence type="predicted"/>
<keyword evidence="3" id="KW-1185">Reference proteome</keyword>
<dbReference type="EMBL" id="FTRV01000015">
    <property type="protein sequence ID" value="SPM30957.1"/>
    <property type="molecule type" value="Genomic_DNA"/>
</dbReference>
<evidence type="ECO:0000256" key="1">
    <source>
        <dbReference type="SAM" id="MobiDB-lite"/>
    </source>
</evidence>
<dbReference type="Proteomes" id="UP000241595">
    <property type="component" value="Unassembled WGS sequence"/>
</dbReference>
<evidence type="ECO:0000313" key="2">
    <source>
        <dbReference type="EMBL" id="SPM30957.1"/>
    </source>
</evidence>
<protein>
    <submittedName>
        <fullName evidence="2">Mycobacterium terramassiliense ORFan</fullName>
    </submittedName>
</protein>
<reference evidence="2 3" key="1">
    <citation type="submission" date="2017-01" db="EMBL/GenBank/DDBJ databases">
        <authorList>
            <consortium name="Urmite Genomes"/>
        </authorList>
    </citation>
    <scope>NUCLEOTIDE SEQUENCE [LARGE SCALE GENOMIC DNA]</scope>
    <source>
        <strain evidence="2 3">AB308</strain>
    </source>
</reference>
<dbReference type="AlphaFoldDB" id="A0A2U3NHE7"/>
<organism evidence="2 3">
    <name type="scientific">Mycobacterium terramassiliense</name>
    <dbReference type="NCBI Taxonomy" id="1841859"/>
    <lineage>
        <taxon>Bacteria</taxon>
        <taxon>Bacillati</taxon>
        <taxon>Actinomycetota</taxon>
        <taxon>Actinomycetes</taxon>
        <taxon>Mycobacteriales</taxon>
        <taxon>Mycobacteriaceae</taxon>
        <taxon>Mycobacterium</taxon>
    </lineage>
</organism>
<sequence>VGGPASAGSAPGPDGFGVSGMRTDATFWHPAPPVVQGPAAGSGVLTEVRGVTASVPPIRADATAPRTAILMTAP</sequence>
<feature type="compositionally biased region" description="Low complexity" evidence="1">
    <location>
        <begin position="1"/>
        <end position="13"/>
    </location>
</feature>
<name>A0A2U3NHE7_9MYCO</name>
<gene>
    <name evidence="2" type="ORF">MTAB308_4468</name>
</gene>
<feature type="region of interest" description="Disordered" evidence="1">
    <location>
        <begin position="1"/>
        <end position="41"/>
    </location>
</feature>
<feature type="non-terminal residue" evidence="2">
    <location>
        <position position="1"/>
    </location>
</feature>
<accession>A0A2U3NHE7</accession>